<feature type="compositionally biased region" description="Low complexity" evidence="5">
    <location>
        <begin position="444"/>
        <end position="463"/>
    </location>
</feature>
<dbReference type="Pfam" id="PF00385">
    <property type="entry name" value="Chromo"/>
    <property type="match status" value="1"/>
</dbReference>
<feature type="region of interest" description="Disordered" evidence="5">
    <location>
        <begin position="257"/>
        <end position="301"/>
    </location>
</feature>
<comment type="subcellular location">
    <subcellularLocation>
        <location evidence="2">Chromosome</location>
    </subcellularLocation>
    <subcellularLocation>
        <location evidence="1">Nucleus</location>
    </subcellularLocation>
</comment>
<dbReference type="GO" id="GO:0005634">
    <property type="term" value="C:nucleus"/>
    <property type="evidence" value="ECO:0007669"/>
    <property type="project" value="UniProtKB-SubCell"/>
</dbReference>
<feature type="region of interest" description="Disordered" evidence="5">
    <location>
        <begin position="399"/>
        <end position="463"/>
    </location>
</feature>
<sequence>MSEAPESSNNPSETWEFVVEKICGKRFTHGRPELLVKWLGYTEQDNSWEPLENLGNCIEMVCDFEAELFQKTKGRNKNETKLQPRDILCVSPNTAIATGSKIVDDNTQKNVPTTPTTLKRKIEPFKRRRDSVAIGVYSQPVPKQSISKSQPLEIATGSKIVDDNTQKNLQTPPTTLKRKFEPFKRRRDSVAIGVSNQPVPKQSISKSQPLDYPRAEATIQSHSQDKFVKVLNLSDPSDDEDVEPRPQMLPQPVSAINPVLECPGMPSSSGLNPESRSFQSSDQTFQSSPAPSLAPGAASTPLPPSKLCVDGLDALKAKANIWAKTNKEMKYEGFREAGIFKNPNITNESLPMEPRPPSLLFGNNPIGSTLTQLLQEQTHGEQSSNVTQSMPRRLSLIRPEMTPESPGTHGNNTINKPRRMTYGPGSSKDIVDASVPATPTIHISSSRPKPTSGSSASSRISSGRPAWKLPLCKKDSVYGLKRGLPLEKVVHSYRLKENIFLFVKWQDCSAIDAVLLDEVKEVFPLQVIEYFESLKLQYDALE</sequence>
<dbReference type="EMBL" id="AY944340">
    <property type="protein sequence ID" value="AAY34010.1"/>
    <property type="molecule type" value="Genomic_DNA"/>
</dbReference>
<dbReference type="PROSITE" id="PS50013">
    <property type="entry name" value="CHROMO_2"/>
    <property type="match status" value="1"/>
</dbReference>
<protein>
    <submittedName>
        <fullName evidence="7">Rhino</fullName>
    </submittedName>
</protein>
<dbReference type="PANTHER" id="PTHR22812">
    <property type="entry name" value="CHROMOBOX PROTEIN"/>
    <property type="match status" value="1"/>
</dbReference>
<dbReference type="GO" id="GO:0005694">
    <property type="term" value="C:chromosome"/>
    <property type="evidence" value="ECO:0007669"/>
    <property type="project" value="UniProtKB-SubCell"/>
</dbReference>
<dbReference type="Gene3D" id="2.40.50.40">
    <property type="match status" value="2"/>
</dbReference>
<dbReference type="SUPFAM" id="SSF54160">
    <property type="entry name" value="Chromo domain-like"/>
    <property type="match status" value="2"/>
</dbReference>
<evidence type="ECO:0000259" key="6">
    <source>
        <dbReference type="PROSITE" id="PS50013"/>
    </source>
</evidence>
<evidence type="ECO:0000313" key="8">
    <source>
        <dbReference type="EMBL" id="AAY34029.1"/>
    </source>
</evidence>
<keyword evidence="3" id="KW-0158">Chromosome</keyword>
<feature type="compositionally biased region" description="Polar residues" evidence="5">
    <location>
        <begin position="194"/>
        <end position="208"/>
    </location>
</feature>
<dbReference type="InterPro" id="IPR051219">
    <property type="entry name" value="Heterochromatin_chromo-domain"/>
</dbReference>
<reference evidence="7" key="1">
    <citation type="journal article" date="2005" name="PLoS Genet.">
        <title>Positive Selection Drives the Evolution of rhino, a Member of the Heterochromatin Protein 1 Family in Drosophila.</title>
        <authorList>
            <person name="Vermaak D."/>
            <person name="Henikoff S."/>
            <person name="Malik H.S."/>
        </authorList>
    </citation>
    <scope>NUCLEOTIDE SEQUENCE</scope>
    <source>
        <strain evidence="8">4</strain>
    </source>
</reference>
<dbReference type="InterPro" id="IPR000953">
    <property type="entry name" value="Chromo/chromo_shadow_dom"/>
</dbReference>
<dbReference type="InterPro" id="IPR016197">
    <property type="entry name" value="Chromo-like_dom_sf"/>
</dbReference>
<evidence type="ECO:0000256" key="2">
    <source>
        <dbReference type="ARBA" id="ARBA00004286"/>
    </source>
</evidence>
<evidence type="ECO:0000256" key="4">
    <source>
        <dbReference type="ARBA" id="ARBA00023242"/>
    </source>
</evidence>
<name>Q49BJ4_DROBP</name>
<evidence type="ECO:0000256" key="5">
    <source>
        <dbReference type="SAM" id="MobiDB-lite"/>
    </source>
</evidence>
<dbReference type="EMBL" id="AY944308">
    <property type="protein sequence ID" value="AAY34029.1"/>
    <property type="molecule type" value="mRNA"/>
</dbReference>
<dbReference type="PROSITE" id="PS00598">
    <property type="entry name" value="CHROMO_1"/>
    <property type="match status" value="1"/>
</dbReference>
<dbReference type="SMART" id="SM00298">
    <property type="entry name" value="CHROMO"/>
    <property type="match status" value="1"/>
</dbReference>
<organism evidence="7">
    <name type="scientific">Drosophila bipectinata</name>
    <name type="common">Fruit fly</name>
    <dbReference type="NCBI Taxonomy" id="42026"/>
    <lineage>
        <taxon>Eukaryota</taxon>
        <taxon>Metazoa</taxon>
        <taxon>Ecdysozoa</taxon>
        <taxon>Arthropoda</taxon>
        <taxon>Hexapoda</taxon>
        <taxon>Insecta</taxon>
        <taxon>Pterygota</taxon>
        <taxon>Neoptera</taxon>
        <taxon>Endopterygota</taxon>
        <taxon>Diptera</taxon>
        <taxon>Brachycera</taxon>
        <taxon>Muscomorpha</taxon>
        <taxon>Ephydroidea</taxon>
        <taxon>Drosophilidae</taxon>
        <taxon>Drosophila</taxon>
        <taxon>Sophophora</taxon>
    </lineage>
</organism>
<proteinExistence type="evidence at transcript level"/>
<accession>Q49BJ4</accession>
<dbReference type="InterPro" id="IPR023779">
    <property type="entry name" value="Chromodomain_CS"/>
</dbReference>
<dbReference type="AlphaFoldDB" id="Q49BJ4"/>
<feature type="region of interest" description="Disordered" evidence="5">
    <location>
        <begin position="183"/>
        <end position="210"/>
    </location>
</feature>
<gene>
    <name evidence="7" type="primary">rhi</name>
</gene>
<evidence type="ECO:0000313" key="7">
    <source>
        <dbReference type="EMBL" id="AAY34010.1"/>
    </source>
</evidence>
<dbReference type="InterPro" id="IPR023780">
    <property type="entry name" value="Chromo_domain"/>
</dbReference>
<evidence type="ECO:0000256" key="3">
    <source>
        <dbReference type="ARBA" id="ARBA00022454"/>
    </source>
</evidence>
<keyword evidence="4" id="KW-0539">Nucleus</keyword>
<feature type="domain" description="Chromo" evidence="6">
    <location>
        <begin position="17"/>
        <end position="76"/>
    </location>
</feature>
<feature type="compositionally biased region" description="Low complexity" evidence="5">
    <location>
        <begin position="275"/>
        <end position="300"/>
    </location>
</feature>
<dbReference type="CDD" id="cd00034">
    <property type="entry name" value="CSD"/>
    <property type="match status" value="1"/>
</dbReference>
<evidence type="ECO:0000256" key="1">
    <source>
        <dbReference type="ARBA" id="ARBA00004123"/>
    </source>
</evidence>